<feature type="region of interest" description="Disordered" evidence="2">
    <location>
        <begin position="28"/>
        <end position="50"/>
    </location>
</feature>
<dbReference type="PANTHER" id="PTHR13459:SF1">
    <property type="entry name" value="E3 UBIQUITIN-PROTEIN LIGASE RNF220 ISOFORM X1"/>
    <property type="match status" value="1"/>
</dbReference>
<dbReference type="GO" id="GO:0008270">
    <property type="term" value="F:zinc ion binding"/>
    <property type="evidence" value="ECO:0007669"/>
    <property type="project" value="UniProtKB-KW"/>
</dbReference>
<evidence type="ECO:0000256" key="2">
    <source>
        <dbReference type="SAM" id="MobiDB-lite"/>
    </source>
</evidence>
<dbReference type="SUPFAM" id="SSF57850">
    <property type="entry name" value="RING/U-box"/>
    <property type="match status" value="1"/>
</dbReference>
<dbReference type="GO" id="GO:0016567">
    <property type="term" value="P:protein ubiquitination"/>
    <property type="evidence" value="ECO:0007669"/>
    <property type="project" value="TreeGrafter"/>
</dbReference>
<dbReference type="OrthoDB" id="6270329at2759"/>
<evidence type="ECO:0000313" key="5">
    <source>
        <dbReference type="Proteomes" id="UP000271241"/>
    </source>
</evidence>
<proteinExistence type="predicted"/>
<dbReference type="InterPro" id="IPR052443">
    <property type="entry name" value="E3_ubiq-ligase_RNF220-like"/>
</dbReference>
<dbReference type="Gene3D" id="3.30.40.10">
    <property type="entry name" value="Zinc/RING finger domain, C3HC4 (zinc finger)"/>
    <property type="match status" value="1"/>
</dbReference>
<dbReference type="Pfam" id="PF15926">
    <property type="entry name" value="RNF220"/>
    <property type="match status" value="1"/>
</dbReference>
<evidence type="ECO:0000259" key="3">
    <source>
        <dbReference type="PROSITE" id="PS50089"/>
    </source>
</evidence>
<dbReference type="CDD" id="cd16563">
    <property type="entry name" value="RING-HC_RNF220"/>
    <property type="match status" value="1"/>
</dbReference>
<accession>A0A4P9XW22</accession>
<feature type="region of interest" description="Disordered" evidence="2">
    <location>
        <begin position="86"/>
        <end position="120"/>
    </location>
</feature>
<dbReference type="Proteomes" id="UP000271241">
    <property type="component" value="Unassembled WGS sequence"/>
</dbReference>
<keyword evidence="5" id="KW-1185">Reference proteome</keyword>
<keyword evidence="1" id="KW-0479">Metal-binding</keyword>
<sequence length="357" mass="38670">MRTCQTDACTTLSAATFERHYQKELAQLEVPAAPQEPADATTGRPGKRGAALAAKNRIMGEASAGWDNASPEKLLQHMQRRIERRDKTIGAESNGGSDGGGGARSHGNRTAGESEPSTSDQQSVCFMCGELLEGDLAQVNAHIDRCLAAPASDPETDNQETPASASATFEEYTWAGQTRVRVTSMLEGGTAGYAPSRRAEEDTNEDLDIDEDDTQIYGPQQYPLRGENIALSDDIVRINGNQGGATEMDTDAEPSGSHAEGAADASFSPPTTTQMDDLSRARLLIDSLKERIRQQESATRTAGKCLICMEAYRKPATSVVCWHVYCEECWLRSLGAKKVCPQCQTITQPADLRRVYM</sequence>
<dbReference type="InterPro" id="IPR040178">
    <property type="entry name" value="RNF220_RING"/>
</dbReference>
<dbReference type="STRING" id="78915.A0A4P9XW22"/>
<dbReference type="Pfam" id="PF13923">
    <property type="entry name" value="zf-C3HC4_2"/>
    <property type="match status" value="1"/>
</dbReference>
<evidence type="ECO:0000256" key="1">
    <source>
        <dbReference type="PROSITE-ProRule" id="PRU00175"/>
    </source>
</evidence>
<organism evidence="4 5">
    <name type="scientific">Thamnocephalis sphaerospora</name>
    <dbReference type="NCBI Taxonomy" id="78915"/>
    <lineage>
        <taxon>Eukaryota</taxon>
        <taxon>Fungi</taxon>
        <taxon>Fungi incertae sedis</taxon>
        <taxon>Zoopagomycota</taxon>
        <taxon>Zoopagomycotina</taxon>
        <taxon>Zoopagomycetes</taxon>
        <taxon>Zoopagales</taxon>
        <taxon>Sigmoideomycetaceae</taxon>
        <taxon>Thamnocephalis</taxon>
    </lineage>
</organism>
<evidence type="ECO:0000313" key="4">
    <source>
        <dbReference type="EMBL" id="RKP10515.1"/>
    </source>
</evidence>
<dbReference type="GO" id="GO:0061630">
    <property type="term" value="F:ubiquitin protein ligase activity"/>
    <property type="evidence" value="ECO:0007669"/>
    <property type="project" value="TreeGrafter"/>
</dbReference>
<dbReference type="PANTHER" id="PTHR13459">
    <property type="entry name" value="E3 UBIQUITIN-PROTEIN LIGASE RNF220 ISOFORM X1"/>
    <property type="match status" value="1"/>
</dbReference>
<dbReference type="EMBL" id="KZ992449">
    <property type="protein sequence ID" value="RKP10515.1"/>
    <property type="molecule type" value="Genomic_DNA"/>
</dbReference>
<dbReference type="PROSITE" id="PS50089">
    <property type="entry name" value="ZF_RING_2"/>
    <property type="match status" value="1"/>
</dbReference>
<dbReference type="SMART" id="SM00184">
    <property type="entry name" value="RING"/>
    <property type="match status" value="1"/>
</dbReference>
<name>A0A4P9XW22_9FUNG</name>
<dbReference type="AlphaFoldDB" id="A0A4P9XW22"/>
<dbReference type="InterPro" id="IPR013083">
    <property type="entry name" value="Znf_RING/FYVE/PHD"/>
</dbReference>
<feature type="region of interest" description="Disordered" evidence="2">
    <location>
        <begin position="240"/>
        <end position="276"/>
    </location>
</feature>
<dbReference type="InterPro" id="IPR031824">
    <property type="entry name" value="RNF220_mid"/>
</dbReference>
<keyword evidence="1" id="KW-0863">Zinc-finger</keyword>
<keyword evidence="1" id="KW-0862">Zinc</keyword>
<dbReference type="InterPro" id="IPR001841">
    <property type="entry name" value="Znf_RING"/>
</dbReference>
<feature type="domain" description="RING-type" evidence="3">
    <location>
        <begin position="305"/>
        <end position="344"/>
    </location>
</feature>
<protein>
    <recommendedName>
        <fullName evidence="3">RING-type domain-containing protein</fullName>
    </recommendedName>
</protein>
<gene>
    <name evidence="4" type="ORF">THASP1DRAFT_27699</name>
</gene>
<reference evidence="5" key="1">
    <citation type="journal article" date="2018" name="Nat. Microbiol.">
        <title>Leveraging single-cell genomics to expand the fungal tree of life.</title>
        <authorList>
            <person name="Ahrendt S.R."/>
            <person name="Quandt C.A."/>
            <person name="Ciobanu D."/>
            <person name="Clum A."/>
            <person name="Salamov A."/>
            <person name="Andreopoulos B."/>
            <person name="Cheng J.F."/>
            <person name="Woyke T."/>
            <person name="Pelin A."/>
            <person name="Henrissat B."/>
            <person name="Reynolds N.K."/>
            <person name="Benny G.L."/>
            <person name="Smith M.E."/>
            <person name="James T.Y."/>
            <person name="Grigoriev I.V."/>
        </authorList>
    </citation>
    <scope>NUCLEOTIDE SEQUENCE [LARGE SCALE GENOMIC DNA]</scope>
    <source>
        <strain evidence="5">RSA 1356</strain>
    </source>
</reference>